<reference evidence="2 3" key="1">
    <citation type="submission" date="2024-04" db="EMBL/GenBank/DDBJ databases">
        <title>Luteolibacter sp. isolated from soil.</title>
        <authorList>
            <person name="An J."/>
        </authorList>
    </citation>
    <scope>NUCLEOTIDE SEQUENCE [LARGE SCALE GENOMIC DNA]</scope>
    <source>
        <strain evidence="2 3">Y139</strain>
    </source>
</reference>
<keyword evidence="1" id="KW-0732">Signal</keyword>
<comment type="caution">
    <text evidence="2">The sequence shown here is derived from an EMBL/GenBank/DDBJ whole genome shotgun (WGS) entry which is preliminary data.</text>
</comment>
<feature type="chain" id="PRO_5047221291" evidence="1">
    <location>
        <begin position="18"/>
        <end position="422"/>
    </location>
</feature>
<dbReference type="EMBL" id="JBBUKT010000009">
    <property type="protein sequence ID" value="MEK7952900.1"/>
    <property type="molecule type" value="Genomic_DNA"/>
</dbReference>
<dbReference type="Gene3D" id="2.120.10.70">
    <property type="entry name" value="Fucose-specific lectin"/>
    <property type="match status" value="2"/>
</dbReference>
<gene>
    <name evidence="2" type="ORF">WKV53_20475</name>
</gene>
<evidence type="ECO:0000256" key="1">
    <source>
        <dbReference type="SAM" id="SignalP"/>
    </source>
</evidence>
<protein>
    <submittedName>
        <fullName evidence="2">Uncharacterized protein</fullName>
    </submittedName>
</protein>
<evidence type="ECO:0000313" key="3">
    <source>
        <dbReference type="Proteomes" id="UP001371305"/>
    </source>
</evidence>
<proteinExistence type="predicted"/>
<feature type="signal peptide" evidence="1">
    <location>
        <begin position="1"/>
        <end position="17"/>
    </location>
</feature>
<dbReference type="Proteomes" id="UP001371305">
    <property type="component" value="Unassembled WGS sequence"/>
</dbReference>
<dbReference type="SUPFAM" id="SSF63829">
    <property type="entry name" value="Calcium-dependent phosphotriesterase"/>
    <property type="match status" value="1"/>
</dbReference>
<keyword evidence="3" id="KW-1185">Reference proteome</keyword>
<dbReference type="RefSeq" id="WP_341406660.1">
    <property type="nucleotide sequence ID" value="NZ_JBBUKT010000009.1"/>
</dbReference>
<sequence length="422" mass="44286">MKLLAFAIALVPFPLLAQGPLEPPAGPPAASMKTLQELSDQIAQLGTQLSTAQSDLVKTRAALGRVQADQQLLTGLLSTSAASLSLPWNIGIVESANSVGTFHSMTLSPEGQPAVAYYKLTGTDLKYAIYDGSSWHIETASGFGGVDTSIAFGPNGEPAISSWNVILGATSAVQYSTRDAGVWTTVEVDVGNNIGRNTSLAFGPDGQPAIAYYDQPNGNLKFARYNGVTWTIVTVDNSAADVGGVDNSLVFGPDGQPAIAYYDATNQDLKFARYNGSTWTLTTVDSTGSVGVDPSLKFGPDGQPAIAYLDLGNLDLKIARYNGTTWTPATVESAGAVGRSASLAFGPDGQPAISHHDQGTQDLRFTRYNGSSWTGGTVDTPGNVGSFCALSFGFDGQPVISYYDQTNEDLKFARKGVFKPAP</sequence>
<name>A0ABU9AYS6_9BACT</name>
<evidence type="ECO:0000313" key="2">
    <source>
        <dbReference type="EMBL" id="MEK7952900.1"/>
    </source>
</evidence>
<organism evidence="2 3">
    <name type="scientific">Luteolibacter soli</name>
    <dbReference type="NCBI Taxonomy" id="3135280"/>
    <lineage>
        <taxon>Bacteria</taxon>
        <taxon>Pseudomonadati</taxon>
        <taxon>Verrucomicrobiota</taxon>
        <taxon>Verrucomicrobiia</taxon>
        <taxon>Verrucomicrobiales</taxon>
        <taxon>Verrucomicrobiaceae</taxon>
        <taxon>Luteolibacter</taxon>
    </lineage>
</organism>
<accession>A0ABU9AYS6</accession>